<keyword evidence="1" id="KW-1133">Transmembrane helix</keyword>
<dbReference type="InterPro" id="IPR045692">
    <property type="entry name" value="DUF6057"/>
</dbReference>
<sequence>MKKTVLLILVLTVALHVSLFALCVPILNYAEGWTTFYWDSHYLSYALYQYGVGEVVRQFFLQYFAHSIIGILMTMIVALLVAVLAMVIIRLFCKKTGWLYLSLVPSWLASMGLLALISPNGLTALTARFTPAGQQQTQYIEMSNMVRKQDWDGIIARCDEGGRVTNLLTQNFLNMALAEKGLLGQCLYDEPCIDIRSVYIDAIQNEDFAVLLSDIYYSMGHIAQSQRYAFELNEKKNDFSPRLLMRLVQTNIIYGQYAVAEKYIRWLEKTVYYKTWAMSQRRFLYHDDAVAKDAEYGVKRRCLITDNRFSGIKGLDDDLLHVARQTRGTVQCRTTLQYLGALYLLAHYNQQFVSLCDEFPEYQLTQQKYFAEAYKKLKGGNRK</sequence>
<gene>
    <name evidence="2" type="ORF">I6E12_03795</name>
</gene>
<feature type="transmembrane region" description="Helical" evidence="1">
    <location>
        <begin position="98"/>
        <end position="117"/>
    </location>
</feature>
<evidence type="ECO:0008006" key="4">
    <source>
        <dbReference type="Google" id="ProtNLM"/>
    </source>
</evidence>
<name>A0ABS9CEU4_9BACT</name>
<dbReference type="Proteomes" id="UP001200470">
    <property type="component" value="Unassembled WGS sequence"/>
</dbReference>
<feature type="transmembrane region" description="Helical" evidence="1">
    <location>
        <begin position="63"/>
        <end position="89"/>
    </location>
</feature>
<dbReference type="EMBL" id="JADYTN010000006">
    <property type="protein sequence ID" value="MCF2563234.1"/>
    <property type="molecule type" value="Genomic_DNA"/>
</dbReference>
<proteinExistence type="predicted"/>
<reference evidence="2 3" key="1">
    <citation type="submission" date="2020-12" db="EMBL/GenBank/DDBJ databases">
        <title>Whole genome sequences of gut porcine anaerobes.</title>
        <authorList>
            <person name="Kubasova T."/>
            <person name="Jahodarova E."/>
            <person name="Rychlik I."/>
        </authorList>
    </citation>
    <scope>NUCLEOTIDE SEQUENCE [LARGE SCALE GENOMIC DNA]</scope>
    <source>
        <strain evidence="2 3">An925</strain>
    </source>
</reference>
<protein>
    <recommendedName>
        <fullName evidence="4">Conjugal transfer protein TraG</fullName>
    </recommendedName>
</protein>
<accession>A0ABS9CEU4</accession>
<evidence type="ECO:0000313" key="2">
    <source>
        <dbReference type="EMBL" id="MCF2563234.1"/>
    </source>
</evidence>
<comment type="caution">
    <text evidence="2">The sequence shown here is derived from an EMBL/GenBank/DDBJ whole genome shotgun (WGS) entry which is preliminary data.</text>
</comment>
<dbReference type="RefSeq" id="WP_301637666.1">
    <property type="nucleotide sequence ID" value="NZ_JADYTN010000006.1"/>
</dbReference>
<keyword evidence="1" id="KW-0472">Membrane</keyword>
<organism evidence="2 3">
    <name type="scientific">Xylanibacter brevis</name>
    <dbReference type="NCBI Taxonomy" id="83231"/>
    <lineage>
        <taxon>Bacteria</taxon>
        <taxon>Pseudomonadati</taxon>
        <taxon>Bacteroidota</taxon>
        <taxon>Bacteroidia</taxon>
        <taxon>Bacteroidales</taxon>
        <taxon>Prevotellaceae</taxon>
        <taxon>Xylanibacter</taxon>
    </lineage>
</organism>
<keyword evidence="1" id="KW-0812">Transmembrane</keyword>
<keyword evidence="3" id="KW-1185">Reference proteome</keyword>
<evidence type="ECO:0000313" key="3">
    <source>
        <dbReference type="Proteomes" id="UP001200470"/>
    </source>
</evidence>
<evidence type="ECO:0000256" key="1">
    <source>
        <dbReference type="SAM" id="Phobius"/>
    </source>
</evidence>
<dbReference type="Pfam" id="PF19529">
    <property type="entry name" value="DUF6057"/>
    <property type="match status" value="1"/>
</dbReference>